<evidence type="ECO:0000259" key="2">
    <source>
        <dbReference type="Pfam" id="PF00534"/>
    </source>
</evidence>
<evidence type="ECO:0000313" key="5">
    <source>
        <dbReference type="Proteomes" id="UP000324585"/>
    </source>
</evidence>
<organism evidence="4 5">
    <name type="scientific">Porphyridium purpureum</name>
    <name type="common">Red alga</name>
    <name type="synonym">Porphyridium cruentum</name>
    <dbReference type="NCBI Taxonomy" id="35688"/>
    <lineage>
        <taxon>Eukaryota</taxon>
        <taxon>Rhodophyta</taxon>
        <taxon>Bangiophyceae</taxon>
        <taxon>Porphyridiales</taxon>
        <taxon>Porphyridiaceae</taxon>
        <taxon>Porphyridium</taxon>
    </lineage>
</organism>
<dbReference type="OrthoDB" id="2064at2759"/>
<dbReference type="SUPFAM" id="SSF53756">
    <property type="entry name" value="UDP-Glycosyltransferase/glycogen phosphorylase"/>
    <property type="match status" value="1"/>
</dbReference>
<dbReference type="InterPro" id="IPR028098">
    <property type="entry name" value="Glyco_trans_4-like_N"/>
</dbReference>
<keyword evidence="5" id="KW-1185">Reference proteome</keyword>
<protein>
    <submittedName>
        <fullName evidence="4">Putative glycosyltransferase</fullName>
    </submittedName>
</protein>
<dbReference type="AlphaFoldDB" id="A0A5J4YXZ4"/>
<dbReference type="Gene3D" id="3.40.50.2000">
    <property type="entry name" value="Glycogen Phosphorylase B"/>
    <property type="match status" value="2"/>
</dbReference>
<sequence length="493" mass="53948">MASQGGNAGAGGHADATAHTSLKKVSSGMARAIVQNDMDNDSSKFNVNNIRGAVEAIDKLPGAALIHELLDGDDEGEEEDDVLPANLTAPKKYKIALFAWESLHSIAVGGVAPHLTELAAGLDRRGHEVHAYVRTGAGQKAYELVDGVHLHRVGFDLCSDFVQECTNMCNAMVAAMKETEAFMAQEFDIVHAHDWLAAQALIQIKHTLNRRCVFTVHSTEYGRCGNNNYGGESARIRAIEQEAINCGDRVIGVSGVLCDEVKQQFSFDWNKLRCVYNGINCYPYDGLLWDPSEVRGTYGVGPMDPMVLFVGRMATQKGPDILVEAVPHVLALRPDTKFVIVGDGYMKADLEKRAFDLGCAHAIKFLGSMKGQALVDLFKACDVVAIPSRNEPFGIVTLEAWAAKKPVVVTKSGGPREFVWHDNDGFLVDTKPEGLSWGICQIVTNFAHAKWMGERGRVKAAFQFSWDRIAEITNNVYDELHGIFPSREDVKLA</sequence>
<dbReference type="Proteomes" id="UP000324585">
    <property type="component" value="Unassembled WGS sequence"/>
</dbReference>
<proteinExistence type="predicted"/>
<dbReference type="PANTHER" id="PTHR12526:SF625">
    <property type="entry name" value="PHOSPHATIDYLINOSITOL GLYCAN-CLASS A"/>
    <property type="match status" value="1"/>
</dbReference>
<dbReference type="Pfam" id="PF13439">
    <property type="entry name" value="Glyco_transf_4"/>
    <property type="match status" value="1"/>
</dbReference>
<feature type="domain" description="Glycosyl transferase family 1" evidence="2">
    <location>
        <begin position="302"/>
        <end position="457"/>
    </location>
</feature>
<dbReference type="InterPro" id="IPR001296">
    <property type="entry name" value="Glyco_trans_1"/>
</dbReference>
<evidence type="ECO:0000313" key="4">
    <source>
        <dbReference type="EMBL" id="KAA8496035.1"/>
    </source>
</evidence>
<dbReference type="CDD" id="cd03801">
    <property type="entry name" value="GT4_PimA-like"/>
    <property type="match status" value="1"/>
</dbReference>
<keyword evidence="1" id="KW-0328">Glycosyltransferase</keyword>
<comment type="caution">
    <text evidence="4">The sequence shown here is derived from an EMBL/GenBank/DDBJ whole genome shotgun (WGS) entry which is preliminary data.</text>
</comment>
<dbReference type="Pfam" id="PF00534">
    <property type="entry name" value="Glycos_transf_1"/>
    <property type="match status" value="1"/>
</dbReference>
<evidence type="ECO:0000259" key="3">
    <source>
        <dbReference type="Pfam" id="PF13439"/>
    </source>
</evidence>
<name>A0A5J4YXZ4_PORPP</name>
<accession>A0A5J4YXZ4</accession>
<dbReference type="PANTHER" id="PTHR12526">
    <property type="entry name" value="GLYCOSYLTRANSFERASE"/>
    <property type="match status" value="1"/>
</dbReference>
<dbReference type="EMBL" id="VRMN01000003">
    <property type="protein sequence ID" value="KAA8496035.1"/>
    <property type="molecule type" value="Genomic_DNA"/>
</dbReference>
<gene>
    <name evidence="4" type="ORF">FVE85_2190</name>
</gene>
<dbReference type="GO" id="GO:0016757">
    <property type="term" value="F:glycosyltransferase activity"/>
    <property type="evidence" value="ECO:0007669"/>
    <property type="project" value="UniProtKB-KW"/>
</dbReference>
<dbReference type="SMR" id="A0A5J4YXZ4"/>
<dbReference type="OMA" id="WEFPPRI"/>
<reference evidence="5" key="1">
    <citation type="journal article" date="2019" name="Nat. Commun.">
        <title>Expansion of phycobilisome linker gene families in mesophilic red algae.</title>
        <authorList>
            <person name="Lee J."/>
            <person name="Kim D."/>
            <person name="Bhattacharya D."/>
            <person name="Yoon H.S."/>
        </authorList>
    </citation>
    <scope>NUCLEOTIDE SEQUENCE [LARGE SCALE GENOMIC DNA]</scope>
    <source>
        <strain evidence="5">CCMP 1328</strain>
    </source>
</reference>
<keyword evidence="4" id="KW-0808">Transferase</keyword>
<evidence type="ECO:0000256" key="1">
    <source>
        <dbReference type="ARBA" id="ARBA00022676"/>
    </source>
</evidence>
<feature type="domain" description="Glycosyltransferase subfamily 4-like N-terminal" evidence="3">
    <location>
        <begin position="108"/>
        <end position="280"/>
    </location>
</feature>